<dbReference type="AlphaFoldDB" id="A0A0G1KBC0"/>
<proteinExistence type="predicted"/>
<keyword evidence="1" id="KW-0472">Membrane</keyword>
<gene>
    <name evidence="2" type="ORF">UW79_C0028G0016</name>
</gene>
<organism evidence="2 3">
    <name type="scientific">Candidatus Yanofskybacteria bacterium GW2011_GWA2_44_9</name>
    <dbReference type="NCBI Taxonomy" id="1619025"/>
    <lineage>
        <taxon>Bacteria</taxon>
        <taxon>Candidatus Yanofskyibacteriota</taxon>
    </lineage>
</organism>
<accession>A0A0G1KBC0</accession>
<sequence length="130" mass="14024">MDFHWGLFILLTVCAFLSLVLSHVFQDEGKDGSAIGCFVLGIATFILVICSVGSDAKGSPITNMPPGEYVVKAVVVEQDRVDLLVEMKDHDGDHLVFCQVPLSGFDGKVNPAGKKLVVTKSGAYKKLKLE</sequence>
<keyword evidence="1" id="KW-1133">Transmembrane helix</keyword>
<dbReference type="EMBL" id="LCJR01000028">
    <property type="protein sequence ID" value="KKT81046.1"/>
    <property type="molecule type" value="Genomic_DNA"/>
</dbReference>
<protein>
    <recommendedName>
        <fullName evidence="4">Transmembrane protein</fullName>
    </recommendedName>
</protein>
<evidence type="ECO:0000313" key="3">
    <source>
        <dbReference type="Proteomes" id="UP000034032"/>
    </source>
</evidence>
<feature type="transmembrane region" description="Helical" evidence="1">
    <location>
        <begin position="32"/>
        <end position="54"/>
    </location>
</feature>
<reference evidence="2 3" key="1">
    <citation type="journal article" date="2015" name="Nature">
        <title>rRNA introns, odd ribosomes, and small enigmatic genomes across a large radiation of phyla.</title>
        <authorList>
            <person name="Brown C.T."/>
            <person name="Hug L.A."/>
            <person name="Thomas B.C."/>
            <person name="Sharon I."/>
            <person name="Castelle C.J."/>
            <person name="Singh A."/>
            <person name="Wilkins M.J."/>
            <person name="Williams K.H."/>
            <person name="Banfield J.F."/>
        </authorList>
    </citation>
    <scope>NUCLEOTIDE SEQUENCE [LARGE SCALE GENOMIC DNA]</scope>
</reference>
<name>A0A0G1KBC0_9BACT</name>
<evidence type="ECO:0000256" key="1">
    <source>
        <dbReference type="SAM" id="Phobius"/>
    </source>
</evidence>
<keyword evidence="1" id="KW-0812">Transmembrane</keyword>
<evidence type="ECO:0008006" key="4">
    <source>
        <dbReference type="Google" id="ProtNLM"/>
    </source>
</evidence>
<evidence type="ECO:0000313" key="2">
    <source>
        <dbReference type="EMBL" id="KKT81046.1"/>
    </source>
</evidence>
<comment type="caution">
    <text evidence="2">The sequence shown here is derived from an EMBL/GenBank/DDBJ whole genome shotgun (WGS) entry which is preliminary data.</text>
</comment>
<dbReference type="Proteomes" id="UP000034032">
    <property type="component" value="Unassembled WGS sequence"/>
</dbReference>